<accession>M7SCM9</accession>
<evidence type="ECO:0000256" key="6">
    <source>
        <dbReference type="ARBA" id="ARBA00022840"/>
    </source>
</evidence>
<dbReference type="Proteomes" id="UP000012174">
    <property type="component" value="Unassembled WGS sequence"/>
</dbReference>
<evidence type="ECO:0000256" key="1">
    <source>
        <dbReference type="ARBA" id="ARBA00004141"/>
    </source>
</evidence>
<keyword evidence="13" id="KW-1185">Reference proteome</keyword>
<feature type="transmembrane region" description="Helical" evidence="10">
    <location>
        <begin position="384"/>
        <end position="402"/>
    </location>
</feature>
<feature type="transmembrane region" description="Helical" evidence="10">
    <location>
        <begin position="520"/>
        <end position="540"/>
    </location>
</feature>
<protein>
    <submittedName>
        <fullName evidence="12">Putative abc multidrug protein</fullName>
    </submittedName>
</protein>
<dbReference type="GO" id="GO:0016020">
    <property type="term" value="C:membrane"/>
    <property type="evidence" value="ECO:0007669"/>
    <property type="project" value="UniProtKB-SubCell"/>
</dbReference>
<dbReference type="InterPro" id="IPR017871">
    <property type="entry name" value="ABC_transporter-like_CS"/>
</dbReference>
<evidence type="ECO:0000256" key="4">
    <source>
        <dbReference type="ARBA" id="ARBA00022692"/>
    </source>
</evidence>
<keyword evidence="3" id="KW-0813">Transport</keyword>
<feature type="transmembrane region" description="Helical" evidence="10">
    <location>
        <begin position="626"/>
        <end position="648"/>
    </location>
</feature>
<feature type="region of interest" description="Disordered" evidence="9">
    <location>
        <begin position="1"/>
        <end position="25"/>
    </location>
</feature>
<dbReference type="CDD" id="cd03233">
    <property type="entry name" value="ABCG_PDR_domain1"/>
    <property type="match status" value="1"/>
</dbReference>
<dbReference type="eggNOG" id="KOG0065">
    <property type="taxonomic scope" value="Eukaryota"/>
</dbReference>
<evidence type="ECO:0000256" key="2">
    <source>
        <dbReference type="ARBA" id="ARBA00006012"/>
    </source>
</evidence>
<dbReference type="GO" id="GO:0140359">
    <property type="term" value="F:ABC-type transporter activity"/>
    <property type="evidence" value="ECO:0007669"/>
    <property type="project" value="InterPro"/>
</dbReference>
<dbReference type="Pfam" id="PF06422">
    <property type="entry name" value="PDR_CDR"/>
    <property type="match status" value="1"/>
</dbReference>
<dbReference type="GO" id="GO:0016887">
    <property type="term" value="F:ATP hydrolysis activity"/>
    <property type="evidence" value="ECO:0007669"/>
    <property type="project" value="InterPro"/>
</dbReference>
<evidence type="ECO:0000256" key="9">
    <source>
        <dbReference type="SAM" id="MobiDB-lite"/>
    </source>
</evidence>
<dbReference type="Pfam" id="PF00005">
    <property type="entry name" value="ABC_tran"/>
    <property type="match status" value="2"/>
</dbReference>
<dbReference type="InterPro" id="IPR013525">
    <property type="entry name" value="ABC2_TM"/>
</dbReference>
<dbReference type="FunFam" id="3.40.50.300:FF:000054">
    <property type="entry name" value="ABC multidrug transporter atrF"/>
    <property type="match status" value="1"/>
</dbReference>
<comment type="similarity">
    <text evidence="2">Belongs to the ABC transporter superfamily. ABCG family. PDR (TC 3.A.1.205) subfamily.</text>
</comment>
<dbReference type="EMBL" id="KB707518">
    <property type="protein sequence ID" value="EMR61943.1"/>
    <property type="molecule type" value="Genomic_DNA"/>
</dbReference>
<evidence type="ECO:0000256" key="10">
    <source>
        <dbReference type="SAM" id="Phobius"/>
    </source>
</evidence>
<feature type="transmembrane region" description="Helical" evidence="10">
    <location>
        <begin position="1299"/>
        <end position="1320"/>
    </location>
</feature>
<feature type="transmembrane region" description="Helical" evidence="10">
    <location>
        <begin position="1106"/>
        <end position="1139"/>
    </location>
</feature>
<dbReference type="InterPro" id="IPR034003">
    <property type="entry name" value="ABCG_PDR_2"/>
</dbReference>
<dbReference type="SUPFAM" id="SSF52540">
    <property type="entry name" value="P-loop containing nucleoside triphosphate hydrolases"/>
    <property type="match status" value="2"/>
</dbReference>
<keyword evidence="8 10" id="KW-0472">Membrane</keyword>
<sequence length="1333" mass="148639">MVDFGNSSDSDSPSSGSNGVKPPQKRLTVTFQDVAVRVHGLGGSKKSERNILQGITGQVRPGEMLLVLGRPGSGCTSLLKVISNHHEEFQEVSGTIRYGNVGPKKAKHFRHQIVMNTEEDLHFPTLRVKDTLRFATSMKLPNARPDHLQDTEEYISHMVGETLDSLAIGHTGDTVVGDEFVRGVSGGEKKRVSLAEILATEAPVQCWDNSTRGLDASNALDFARVLRRVADSNSRTVVATFYQAGNSIFDLFDKVLVLAEGRSIYYGRTSDAKKYFEDMGFTCPPGANVADFLTSVAVHTERRITPGFEDSVPNTASEFEGRFKESSVFRTAVKSIEDTSEGDLALEVDSLHEVRQWEKRRNVSFLSRELHIVWGDRWSNGLQIISAIIMALVTGSLCYNLPEDTGSIFTRPGALFYPILLWAMNKMSETTASFMGRPILSRHKRLALNRPAAYAIACVVTDVPLVVVLYSLFHVAFYFMVGFQHDAAKFFTAWFLYLLVTLCHTSIYRSIGAWCKHFGLASQITGWVTMVMMVYAGYLIPVPSMHPWFRWIAYLNPATYAFEAVMASETGNRVLECVGEQYVPFGSSYEESPYRSCTVAGSQLGDSSVNGERYIEFQYGASTSHIWRNAGIIIGFWIFFALLAAAGFEMNLHASAGSKILFDQRSQEKQSAKQDVEKATESAPPEKSDYLLDRQTVFTFKNISYFVHHEGKEKQLLRDVSGYVKPGQLVALMGASGAGKTTLMDALSQRKDSGRLEGSIMVNGKPQGITFQRDTGYCEQNDVHEPTATVWESLIFSARLRQDYSVPDEDKQQYVRRIMDLLELTPIQHAIVGSPGSGLSIEQRKRLTLATELVAKPSLLFLDEPTSGLDGQSAYEICRFMRKLAASGQTIICTIHQPSAALFEAFDVLLLLAKGGRMTYFGPTGEDSSLVLDYFTQRGAPCAPGANPAEHIVDVVQGRSGTETDWPQQWLDSKERSQAMNELDELNQSPDSEKAAETVSVVHTEEELQDFATPVIYQIKLVTRRQMMALWRNPDYVWNKIGLHVTNALFGGFTFWKIGTGTFDLQLRLMAVFNFVFVAPGCINQLQPLFIHNRNIFEVKEKKSKAYHWLAFITAQLVSEVPVLILCGTVYFVCWYFTAGFPVQASISGQVYLQMLLYEFLYTAIGQAIAAYSPNEYFAALANPLIIGAALINFCGVVVPYSQLQPFWKYWLYYLNPFTYLIGGLLEPVTWDVQVECNANELTTIPLPPNTTCSEYMSSFLSENAGYVVDPANDSTCSYCPYSTGADYMRTLNINESYYGWRDVGITALFCISSYALVFLMMKLRTKATKTAT</sequence>
<evidence type="ECO:0000256" key="5">
    <source>
        <dbReference type="ARBA" id="ARBA00022741"/>
    </source>
</evidence>
<keyword evidence="5" id="KW-0547">Nucleotide-binding</keyword>
<dbReference type="PROSITE" id="PS00211">
    <property type="entry name" value="ABC_TRANSPORTER_1"/>
    <property type="match status" value="1"/>
</dbReference>
<dbReference type="OMA" id="DYHVPFH"/>
<feature type="transmembrane region" description="Helical" evidence="10">
    <location>
        <begin position="452"/>
        <end position="481"/>
    </location>
</feature>
<dbReference type="PANTHER" id="PTHR19241">
    <property type="entry name" value="ATP-BINDING CASSETTE TRANSPORTER"/>
    <property type="match status" value="1"/>
</dbReference>
<dbReference type="Pfam" id="PF01061">
    <property type="entry name" value="ABC2_membrane"/>
    <property type="match status" value="2"/>
</dbReference>
<feature type="transmembrane region" description="Helical" evidence="10">
    <location>
        <begin position="1178"/>
        <end position="1199"/>
    </location>
</feature>
<feature type="domain" description="ABC transporter" evidence="11">
    <location>
        <begin position="29"/>
        <end position="285"/>
    </location>
</feature>
<feature type="transmembrane region" description="Helical" evidence="10">
    <location>
        <begin position="1151"/>
        <end position="1172"/>
    </location>
</feature>
<evidence type="ECO:0000313" key="12">
    <source>
        <dbReference type="EMBL" id="EMR61943.1"/>
    </source>
</evidence>
<dbReference type="InterPro" id="IPR003439">
    <property type="entry name" value="ABC_transporter-like_ATP-bd"/>
</dbReference>
<name>M7SCM9_EUTLA</name>
<dbReference type="InterPro" id="IPR034001">
    <property type="entry name" value="ABCG_PDR_1"/>
</dbReference>
<dbReference type="HOGENOM" id="CLU_000604_35_0_1"/>
<evidence type="ECO:0000256" key="8">
    <source>
        <dbReference type="ARBA" id="ARBA00023136"/>
    </source>
</evidence>
<feature type="compositionally biased region" description="Low complexity" evidence="9">
    <location>
        <begin position="1"/>
        <end position="19"/>
    </location>
</feature>
<dbReference type="OrthoDB" id="245989at2759"/>
<dbReference type="PROSITE" id="PS50893">
    <property type="entry name" value="ABC_TRANSPORTER_2"/>
    <property type="match status" value="2"/>
</dbReference>
<comment type="subcellular location">
    <subcellularLocation>
        <location evidence="1">Membrane</location>
        <topology evidence="1">Multi-pass membrane protein</topology>
    </subcellularLocation>
</comment>
<dbReference type="SMART" id="SM00382">
    <property type="entry name" value="AAA"/>
    <property type="match status" value="2"/>
</dbReference>
<dbReference type="InterPro" id="IPR003593">
    <property type="entry name" value="AAA+_ATPase"/>
</dbReference>
<dbReference type="KEGG" id="ela:UCREL1_11140"/>
<evidence type="ECO:0000259" key="11">
    <source>
        <dbReference type="PROSITE" id="PS50893"/>
    </source>
</evidence>
<evidence type="ECO:0000313" key="13">
    <source>
        <dbReference type="Proteomes" id="UP000012174"/>
    </source>
</evidence>
<keyword evidence="4 10" id="KW-0812">Transmembrane</keyword>
<feature type="transmembrane region" description="Helical" evidence="10">
    <location>
        <begin position="487"/>
        <end position="508"/>
    </location>
</feature>
<evidence type="ECO:0000256" key="7">
    <source>
        <dbReference type="ARBA" id="ARBA00022989"/>
    </source>
</evidence>
<proteinExistence type="inferred from homology"/>
<dbReference type="InterPro" id="IPR027417">
    <property type="entry name" value="P-loop_NTPase"/>
</dbReference>
<reference evidence="13" key="1">
    <citation type="journal article" date="2013" name="Genome Announc.">
        <title>Draft genome sequence of the grapevine dieback fungus Eutypa lata UCR-EL1.</title>
        <authorList>
            <person name="Blanco-Ulate B."/>
            <person name="Rolshausen P.E."/>
            <person name="Cantu D."/>
        </authorList>
    </citation>
    <scope>NUCLEOTIDE SEQUENCE [LARGE SCALE GENOMIC DNA]</scope>
    <source>
        <strain evidence="13">UCR-EL1</strain>
    </source>
</reference>
<evidence type="ECO:0000256" key="3">
    <source>
        <dbReference type="ARBA" id="ARBA00022448"/>
    </source>
</evidence>
<dbReference type="CDD" id="cd03232">
    <property type="entry name" value="ABCG_PDR_domain2"/>
    <property type="match status" value="1"/>
</dbReference>
<keyword evidence="6" id="KW-0067">ATP-binding</keyword>
<keyword evidence="7 10" id="KW-1133">Transmembrane helix</keyword>
<dbReference type="GO" id="GO:0005524">
    <property type="term" value="F:ATP binding"/>
    <property type="evidence" value="ECO:0007669"/>
    <property type="project" value="UniProtKB-KW"/>
</dbReference>
<feature type="domain" description="ABC transporter" evidence="11">
    <location>
        <begin position="698"/>
        <end position="940"/>
    </location>
</feature>
<feature type="transmembrane region" description="Helical" evidence="10">
    <location>
        <begin position="1067"/>
        <end position="1086"/>
    </location>
</feature>
<gene>
    <name evidence="12" type="ORF">UCREL1_11140</name>
</gene>
<dbReference type="InterPro" id="IPR010929">
    <property type="entry name" value="PDR_CDR_ABC"/>
</dbReference>
<organism evidence="12 13">
    <name type="scientific">Eutypa lata (strain UCR-EL1)</name>
    <name type="common">Grapevine dieback disease fungus</name>
    <name type="synonym">Eutypa armeniacae</name>
    <dbReference type="NCBI Taxonomy" id="1287681"/>
    <lineage>
        <taxon>Eukaryota</taxon>
        <taxon>Fungi</taxon>
        <taxon>Dikarya</taxon>
        <taxon>Ascomycota</taxon>
        <taxon>Pezizomycotina</taxon>
        <taxon>Sordariomycetes</taxon>
        <taxon>Xylariomycetidae</taxon>
        <taxon>Xylariales</taxon>
        <taxon>Diatrypaceae</taxon>
        <taxon>Eutypa</taxon>
    </lineage>
</organism>
<dbReference type="Gene3D" id="3.40.50.300">
    <property type="entry name" value="P-loop containing nucleotide triphosphate hydrolases"/>
    <property type="match status" value="2"/>
</dbReference>